<protein>
    <submittedName>
        <fullName evidence="1">Uncharacterized protein</fullName>
    </submittedName>
</protein>
<name>A0ACB9RA99_9MYRT</name>
<gene>
    <name evidence="1" type="ORF">MLD38_012696</name>
</gene>
<proteinExistence type="predicted"/>
<keyword evidence="2" id="KW-1185">Reference proteome</keyword>
<reference evidence="2" key="1">
    <citation type="journal article" date="2023" name="Front. Plant Sci.">
        <title>Chromosomal-level genome assembly of Melastoma candidum provides insights into trichome evolution.</title>
        <authorList>
            <person name="Zhong Y."/>
            <person name="Wu W."/>
            <person name="Sun C."/>
            <person name="Zou P."/>
            <person name="Liu Y."/>
            <person name="Dai S."/>
            <person name="Zhou R."/>
        </authorList>
    </citation>
    <scope>NUCLEOTIDE SEQUENCE [LARGE SCALE GENOMIC DNA]</scope>
</reference>
<evidence type="ECO:0000313" key="2">
    <source>
        <dbReference type="Proteomes" id="UP001057402"/>
    </source>
</evidence>
<accession>A0ACB9RA99</accession>
<dbReference type="EMBL" id="CM042883">
    <property type="protein sequence ID" value="KAI4374736.1"/>
    <property type="molecule type" value="Genomic_DNA"/>
</dbReference>
<comment type="caution">
    <text evidence="1">The sequence shown here is derived from an EMBL/GenBank/DDBJ whole genome shotgun (WGS) entry which is preliminary data.</text>
</comment>
<dbReference type="Proteomes" id="UP001057402">
    <property type="component" value="Chromosome 4"/>
</dbReference>
<evidence type="ECO:0000313" key="1">
    <source>
        <dbReference type="EMBL" id="KAI4374736.1"/>
    </source>
</evidence>
<organism evidence="1 2">
    <name type="scientific">Melastoma candidum</name>
    <dbReference type="NCBI Taxonomy" id="119954"/>
    <lineage>
        <taxon>Eukaryota</taxon>
        <taxon>Viridiplantae</taxon>
        <taxon>Streptophyta</taxon>
        <taxon>Embryophyta</taxon>
        <taxon>Tracheophyta</taxon>
        <taxon>Spermatophyta</taxon>
        <taxon>Magnoliopsida</taxon>
        <taxon>eudicotyledons</taxon>
        <taxon>Gunneridae</taxon>
        <taxon>Pentapetalae</taxon>
        <taxon>rosids</taxon>
        <taxon>malvids</taxon>
        <taxon>Myrtales</taxon>
        <taxon>Melastomataceae</taxon>
        <taxon>Melastomatoideae</taxon>
        <taxon>Melastomateae</taxon>
        <taxon>Melastoma</taxon>
    </lineage>
</organism>
<sequence>MLWDVRAGKTVHIYVWKLGSILDLEFSLDGKRLISSSDVSRSNISENSLFDWDVRRGVPLSSQVYVEAYTCPCIQHHPTEPKFVAQSDGNYVALFSSVPPFRLDEYKGHEGHGVSGFSIKCDFSLDVEMLAGGSSEGSLYFYDYKTAQLLHRTYAYKHSMHRCCLPPYFV</sequence>